<feature type="chain" id="PRO_5007997409" description="Secreted protein" evidence="1">
    <location>
        <begin position="20"/>
        <end position="120"/>
    </location>
</feature>
<feature type="signal peptide" evidence="1">
    <location>
        <begin position="1"/>
        <end position="19"/>
    </location>
</feature>
<reference evidence="2 4" key="1">
    <citation type="journal article" date="2016" name="Mol. Biol. Evol.">
        <title>Comparative Genomics of Early-Diverging Mushroom-Forming Fungi Provides Insights into the Origins of Lignocellulose Decay Capabilities.</title>
        <authorList>
            <person name="Nagy L.G."/>
            <person name="Riley R."/>
            <person name="Tritt A."/>
            <person name="Adam C."/>
            <person name="Daum C."/>
            <person name="Floudas D."/>
            <person name="Sun H."/>
            <person name="Yadav J.S."/>
            <person name="Pangilinan J."/>
            <person name="Larsson K.H."/>
            <person name="Matsuura K."/>
            <person name="Barry K."/>
            <person name="Labutti K."/>
            <person name="Kuo R."/>
            <person name="Ohm R.A."/>
            <person name="Bhattacharya S.S."/>
            <person name="Shirouzu T."/>
            <person name="Yoshinaga Y."/>
            <person name="Martin F.M."/>
            <person name="Grigoriev I.V."/>
            <person name="Hibbett D.S."/>
        </authorList>
    </citation>
    <scope>NUCLEOTIDE SEQUENCE [LARGE SCALE GENOMIC DNA]</scope>
    <source>
        <strain evidence="2 4">CBS 109695</strain>
    </source>
</reference>
<dbReference type="Proteomes" id="UP000076532">
    <property type="component" value="Unassembled WGS sequence"/>
</dbReference>
<evidence type="ECO:0000313" key="4">
    <source>
        <dbReference type="Proteomes" id="UP000076532"/>
    </source>
</evidence>
<sequence length="120" mass="14044">MFYCLLSFRLSFFPSFLLSFPGPATDWASRTDTHIYRTLSIFPHLHSAFFALYCLPCHLPLTILTRYLRCPPQLSRTLFLWGYHMHTHTHRRTLIYHSHPPGPNSCDSAPVHQPLKYISL</sequence>
<dbReference type="EMBL" id="KV417536">
    <property type="protein sequence ID" value="KZP22847.1"/>
    <property type="molecule type" value="Genomic_DNA"/>
</dbReference>
<dbReference type="EMBL" id="KV417527">
    <property type="protein sequence ID" value="KZP24206.1"/>
    <property type="molecule type" value="Genomic_DNA"/>
</dbReference>
<protein>
    <recommendedName>
        <fullName evidence="5">Secreted protein</fullName>
    </recommendedName>
</protein>
<evidence type="ECO:0008006" key="5">
    <source>
        <dbReference type="Google" id="ProtNLM"/>
    </source>
</evidence>
<accession>A0A166LDT6</accession>
<organism evidence="2 4">
    <name type="scientific">Athelia psychrophila</name>
    <dbReference type="NCBI Taxonomy" id="1759441"/>
    <lineage>
        <taxon>Eukaryota</taxon>
        <taxon>Fungi</taxon>
        <taxon>Dikarya</taxon>
        <taxon>Basidiomycota</taxon>
        <taxon>Agaricomycotina</taxon>
        <taxon>Agaricomycetes</taxon>
        <taxon>Agaricomycetidae</taxon>
        <taxon>Atheliales</taxon>
        <taxon>Atheliaceae</taxon>
        <taxon>Athelia</taxon>
    </lineage>
</organism>
<evidence type="ECO:0000313" key="2">
    <source>
        <dbReference type="EMBL" id="KZP22847.1"/>
    </source>
</evidence>
<evidence type="ECO:0000313" key="3">
    <source>
        <dbReference type="EMBL" id="KZP24206.1"/>
    </source>
</evidence>
<keyword evidence="4" id="KW-1185">Reference proteome</keyword>
<keyword evidence="1" id="KW-0732">Signal</keyword>
<proteinExistence type="predicted"/>
<evidence type="ECO:0000256" key="1">
    <source>
        <dbReference type="SAM" id="SignalP"/>
    </source>
</evidence>
<gene>
    <name evidence="3" type="ORF">FIBSPDRAFT_425687</name>
    <name evidence="2" type="ORF">FIBSPDRAFT_467817</name>
</gene>
<name>A0A166LDT6_9AGAM</name>
<dbReference type="AlphaFoldDB" id="A0A166LDT6"/>